<evidence type="ECO:0000256" key="1">
    <source>
        <dbReference type="SAM" id="MobiDB-lite"/>
    </source>
</evidence>
<protein>
    <submittedName>
        <fullName evidence="2">Uncharacterized protein</fullName>
    </submittedName>
</protein>
<feature type="region of interest" description="Disordered" evidence="1">
    <location>
        <begin position="167"/>
        <end position="201"/>
    </location>
</feature>
<sequence length="273" mass="29296">MNRFIDLQQLITFIEDRCIIMNPFAVIFAICCLASARARPTYGHGGTSQLEGVPNDSHYGKLTYPHYDILELGSEIKGSLPPAVVEITKKVVIKEPKPYPVKVPVPVPHPVEVAKPYPVVETKIIKVPHPVPVEVIKKIPVPFEVPKPFPVPSEEFKAPHLQAPVSSYGGSFSGHDQFGHQQAAEVHEESQDGGGYSGGYDGGYGGGYEGGSDGGSDGGYGGGFEGGDNGGSYASADQSQSYGSHVQPEQYGWVPVQMIHDAGEAQQIEEHQQ</sequence>
<feature type="compositionally biased region" description="Gly residues" evidence="1">
    <location>
        <begin position="192"/>
        <end position="201"/>
    </location>
</feature>
<gene>
    <name evidence="2" type="ORF">Zmor_022156</name>
</gene>
<reference evidence="2" key="1">
    <citation type="journal article" date="2023" name="G3 (Bethesda)">
        <title>Whole genome assemblies of Zophobas morio and Tenebrio molitor.</title>
        <authorList>
            <person name="Kaur S."/>
            <person name="Stinson S.A."/>
            <person name="diCenzo G.C."/>
        </authorList>
    </citation>
    <scope>NUCLEOTIDE SEQUENCE</scope>
    <source>
        <strain evidence="2">QUZm001</strain>
    </source>
</reference>
<feature type="compositionally biased region" description="Polar residues" evidence="1">
    <location>
        <begin position="235"/>
        <end position="244"/>
    </location>
</feature>
<evidence type="ECO:0000313" key="2">
    <source>
        <dbReference type="EMBL" id="KAJ3644423.1"/>
    </source>
</evidence>
<dbReference type="AlphaFoldDB" id="A0AA38M639"/>
<accession>A0AA38M639</accession>
<proteinExistence type="predicted"/>
<feature type="compositionally biased region" description="Gly residues" evidence="1">
    <location>
        <begin position="216"/>
        <end position="230"/>
    </location>
</feature>
<feature type="region of interest" description="Disordered" evidence="1">
    <location>
        <begin position="216"/>
        <end position="246"/>
    </location>
</feature>
<dbReference type="Proteomes" id="UP001168821">
    <property type="component" value="Unassembled WGS sequence"/>
</dbReference>
<keyword evidence="3" id="KW-1185">Reference proteome</keyword>
<comment type="caution">
    <text evidence="2">The sequence shown here is derived from an EMBL/GenBank/DDBJ whole genome shotgun (WGS) entry which is preliminary data.</text>
</comment>
<organism evidence="2 3">
    <name type="scientific">Zophobas morio</name>
    <dbReference type="NCBI Taxonomy" id="2755281"/>
    <lineage>
        <taxon>Eukaryota</taxon>
        <taxon>Metazoa</taxon>
        <taxon>Ecdysozoa</taxon>
        <taxon>Arthropoda</taxon>
        <taxon>Hexapoda</taxon>
        <taxon>Insecta</taxon>
        <taxon>Pterygota</taxon>
        <taxon>Neoptera</taxon>
        <taxon>Endopterygota</taxon>
        <taxon>Coleoptera</taxon>
        <taxon>Polyphaga</taxon>
        <taxon>Cucujiformia</taxon>
        <taxon>Tenebrionidae</taxon>
        <taxon>Zophobas</taxon>
    </lineage>
</organism>
<evidence type="ECO:0000313" key="3">
    <source>
        <dbReference type="Proteomes" id="UP001168821"/>
    </source>
</evidence>
<name>A0AA38M639_9CUCU</name>
<dbReference type="EMBL" id="JALNTZ010000007">
    <property type="protein sequence ID" value="KAJ3644423.1"/>
    <property type="molecule type" value="Genomic_DNA"/>
</dbReference>